<dbReference type="Pfam" id="PF14383">
    <property type="entry name" value="VARLMGL"/>
    <property type="match status" value="1"/>
</dbReference>
<evidence type="ECO:0000259" key="2">
    <source>
        <dbReference type="Pfam" id="PF14383"/>
    </source>
</evidence>
<feature type="compositionally biased region" description="Polar residues" evidence="1">
    <location>
        <begin position="316"/>
        <end position="325"/>
    </location>
</feature>
<feature type="region of interest" description="Disordered" evidence="1">
    <location>
        <begin position="51"/>
        <end position="73"/>
    </location>
</feature>
<dbReference type="InterPro" id="IPR032795">
    <property type="entry name" value="DUF3741-assoc"/>
</dbReference>
<feature type="region of interest" description="Disordered" evidence="1">
    <location>
        <begin position="470"/>
        <end position="591"/>
    </location>
</feature>
<feature type="region of interest" description="Disordered" evidence="1">
    <location>
        <begin position="278"/>
        <end position="394"/>
    </location>
</feature>
<dbReference type="AlphaFoldDB" id="A0AA87ZJD2"/>
<feature type="region of interest" description="Disordered" evidence="1">
    <location>
        <begin position="606"/>
        <end position="637"/>
    </location>
</feature>
<feature type="compositionally biased region" description="Polar residues" evidence="1">
    <location>
        <begin position="606"/>
        <end position="620"/>
    </location>
</feature>
<feature type="compositionally biased region" description="Low complexity" evidence="1">
    <location>
        <begin position="291"/>
        <end position="315"/>
    </location>
</feature>
<organism evidence="3 4">
    <name type="scientific">Ficus carica</name>
    <name type="common">Common fig</name>
    <dbReference type="NCBI Taxonomy" id="3494"/>
    <lineage>
        <taxon>Eukaryota</taxon>
        <taxon>Viridiplantae</taxon>
        <taxon>Streptophyta</taxon>
        <taxon>Embryophyta</taxon>
        <taxon>Tracheophyta</taxon>
        <taxon>Spermatophyta</taxon>
        <taxon>Magnoliopsida</taxon>
        <taxon>eudicotyledons</taxon>
        <taxon>Gunneridae</taxon>
        <taxon>Pentapetalae</taxon>
        <taxon>rosids</taxon>
        <taxon>fabids</taxon>
        <taxon>Rosales</taxon>
        <taxon>Moraceae</taxon>
        <taxon>Ficeae</taxon>
        <taxon>Ficus</taxon>
    </lineage>
</organism>
<name>A0AA87ZJD2_FICCA</name>
<proteinExistence type="predicted"/>
<dbReference type="EMBL" id="BTGU01000005">
    <property type="protein sequence ID" value="GMN35512.1"/>
    <property type="molecule type" value="Genomic_DNA"/>
</dbReference>
<dbReference type="PANTHER" id="PTHR34282:SF1">
    <property type="entry name" value="DUF3741 DOMAIN-CONTAINING PROTEIN"/>
    <property type="match status" value="1"/>
</dbReference>
<comment type="caution">
    <text evidence="3">The sequence shown here is derived from an EMBL/GenBank/DDBJ whole genome shotgun (WGS) entry which is preliminary data.</text>
</comment>
<dbReference type="Proteomes" id="UP001187192">
    <property type="component" value="Unassembled WGS sequence"/>
</dbReference>
<feature type="domain" description="DUF3741" evidence="2">
    <location>
        <begin position="322"/>
        <end position="349"/>
    </location>
</feature>
<dbReference type="PANTHER" id="PTHR34282">
    <property type="entry name" value="OS01G0228800 PROTEIN-RELATED"/>
    <property type="match status" value="1"/>
</dbReference>
<feature type="compositionally biased region" description="Polar residues" evidence="1">
    <location>
        <begin position="499"/>
        <end position="533"/>
    </location>
</feature>
<evidence type="ECO:0000256" key="1">
    <source>
        <dbReference type="SAM" id="MobiDB-lite"/>
    </source>
</evidence>
<feature type="compositionally biased region" description="Basic and acidic residues" evidence="1">
    <location>
        <begin position="478"/>
        <end position="498"/>
    </location>
</feature>
<sequence length="1021" mass="115576">MAKRSDFAQKLLDDLRLRKERMAASSQSSNRSNSMAIIDAYSYAKQNYRGSKDMIGSRTGNARTKSDISSISSFSREAAQQIVPYGRGQGSQQMGDLSRALALALENGGKVKRTDSSTRNSMLGFLQQIGMRPVDISKMGRRSDVSTHQASTSQLPTFSPLQIEEISKGAQRLNQILRACSNGVNFDRYSIEIGKELLKGAIDLENSLKMLVNLQEASEYMVTPQRKNQIKLLEEGEEDEEGTENIAEEWRLDLPRFSFDKSSRYNIRELERTGLNQRLPALPDSRERTNSSVRSVSHSRSASYSSNVKSVSIFSEQKNQPSSSESKSEKARIPNVIAKLMGLEKLPESEKATNTAHKNSRSKPKDEGERSRKATQETAKIVGQKATGVENQASPKKQKLVVEANKNHIVQNTSFVFVKEKSPPSNFSFEVVFDDEKLPWENSQGNKAAARSEKAIMRKEEHQSVVIPIKQNTGNRMVNKEKERNQEIKKNTEVDTRTSFEASHLMQQKRQAEKQSPSRQKKTQNNIEIQQPQMHRKSVSEEKDLSAKQISQARKQKGSEIMSKSLKQNKKSMKKSTNLIQSEGFPNGRHQGDLVRERSTAELNVNTESKNWNPDQNLSPRVQPESETRKERARARVPPAMDEKAVHVPIVHKAKTAPKVQKIESPRRIEEVVARRNGTLSSMTRPLRHQNSVLKEVKPRRLEKVSGIRLEEAEPQINESNIVAANDQVIDLAQQMNKEAEKATTLCISKEDGFSSLKEPQKQASNDISQNAILTDQQDPAPAGKDQELKCRLDVPNELNVAGIHGETIDISSTPDTKHEMIIERIEPISKPDPEPEPLTETENHLKQTIIKSQLFLNTAEALFKLDTPTNILHADGHDHQDHHHEDKKLILDCGYELMRRKGRRQELAVHPCVKVSTSLVKITTFDGLVRELSKGFERLRLYGRNGKEDCEADEYLPRMLESDVYNKDPDMNCMWDIGWNENMFAFIEVDEVVRDVEKHLLNGLLDDITRELFFSSMSVY</sequence>
<evidence type="ECO:0000313" key="3">
    <source>
        <dbReference type="EMBL" id="GMN35512.1"/>
    </source>
</evidence>
<gene>
    <name evidence="3" type="ORF">TIFTF001_005337</name>
</gene>
<protein>
    <recommendedName>
        <fullName evidence="2">DUF3741 domain-containing protein</fullName>
    </recommendedName>
</protein>
<feature type="compositionally biased region" description="Basic and acidic residues" evidence="1">
    <location>
        <begin position="363"/>
        <end position="375"/>
    </location>
</feature>
<keyword evidence="4" id="KW-1185">Reference proteome</keyword>
<evidence type="ECO:0000313" key="4">
    <source>
        <dbReference type="Proteomes" id="UP001187192"/>
    </source>
</evidence>
<reference evidence="3" key="1">
    <citation type="submission" date="2023-07" db="EMBL/GenBank/DDBJ databases">
        <title>draft genome sequence of fig (Ficus carica).</title>
        <authorList>
            <person name="Takahashi T."/>
            <person name="Nishimura K."/>
        </authorList>
    </citation>
    <scope>NUCLEOTIDE SEQUENCE</scope>
</reference>
<accession>A0AA87ZJD2</accession>